<dbReference type="InterPro" id="IPR008947">
    <property type="entry name" value="PLipase_C/P1_nuclease_dom_sf"/>
</dbReference>
<gene>
    <name evidence="1" type="ORF">H6G81_13705</name>
</gene>
<dbReference type="Gene3D" id="1.10.575.10">
    <property type="entry name" value="P1 Nuclease"/>
    <property type="match status" value="1"/>
</dbReference>
<sequence length="419" mass="48277">MSNTFTEQLLDGYSELELRGQAGRNPANRFATYLKRQGFLPTLHFAQRFLKRVLSAGVRFDPRTFKSEFYAAKHYRQTRSGYNTRIAVVRGVPILYRPGGEDGNRIVLITTLEQGDKLPPVEPISSPRQREMETNLEAELEQLLEKIDAAIESDDSEQVSYDRYIENEYLQRKLQNKSEEEAEAFVVENRLLKIPPGHETLNRHASHGLPISKTELAAMNRGVRRVDTEKLSNHFKPTQQRRHALRRYKCQKLEEALAETRQQLMVLHGKVLSATKREEAFEWIGEALHLIQDSYSPAHTERENSGAGTILFIRYYGIKGLPYPQEHRVLPMRQPGRVIPLPIDIRDYVNVSNPPEKAAIAASRDFIKMMLLHLKGRSPSYTAAQWNTKRRSDLIKFMNKYLILSPRHTPTKTLYPSCP</sequence>
<keyword evidence="2" id="KW-1185">Reference proteome</keyword>
<protein>
    <submittedName>
        <fullName evidence="1">Uncharacterized protein</fullName>
    </submittedName>
</protein>
<organism evidence="1 2">
    <name type="scientific">Scytonema hofmannii FACHB-248</name>
    <dbReference type="NCBI Taxonomy" id="1842502"/>
    <lineage>
        <taxon>Bacteria</taxon>
        <taxon>Bacillati</taxon>
        <taxon>Cyanobacteriota</taxon>
        <taxon>Cyanophyceae</taxon>
        <taxon>Nostocales</taxon>
        <taxon>Scytonemataceae</taxon>
        <taxon>Scytonema</taxon>
    </lineage>
</organism>
<name>A0ABR8GQY9_9CYAN</name>
<evidence type="ECO:0000313" key="2">
    <source>
        <dbReference type="Proteomes" id="UP000660380"/>
    </source>
</evidence>
<reference evidence="1 2" key="1">
    <citation type="journal article" date="2020" name="ISME J.">
        <title>Comparative genomics reveals insights into cyanobacterial evolution and habitat adaptation.</title>
        <authorList>
            <person name="Chen M.Y."/>
            <person name="Teng W.K."/>
            <person name="Zhao L."/>
            <person name="Hu C.X."/>
            <person name="Zhou Y.K."/>
            <person name="Han B.P."/>
            <person name="Song L.R."/>
            <person name="Shu W.S."/>
        </authorList>
    </citation>
    <scope>NUCLEOTIDE SEQUENCE [LARGE SCALE GENOMIC DNA]</scope>
    <source>
        <strain evidence="1 2">FACHB-248</strain>
    </source>
</reference>
<dbReference type="EMBL" id="JACJTA010000025">
    <property type="protein sequence ID" value="MBD2605558.1"/>
    <property type="molecule type" value="Genomic_DNA"/>
</dbReference>
<evidence type="ECO:0000313" key="1">
    <source>
        <dbReference type="EMBL" id="MBD2605558.1"/>
    </source>
</evidence>
<comment type="caution">
    <text evidence="1">The sequence shown here is derived from an EMBL/GenBank/DDBJ whole genome shotgun (WGS) entry which is preliminary data.</text>
</comment>
<accession>A0ABR8GQY9</accession>
<dbReference type="Proteomes" id="UP000660380">
    <property type="component" value="Unassembled WGS sequence"/>
</dbReference>
<dbReference type="RefSeq" id="WP_029636386.1">
    <property type="nucleotide sequence ID" value="NZ_JACJTA010000025.1"/>
</dbReference>
<proteinExistence type="predicted"/>